<keyword evidence="6 14" id="KW-0812">Transmembrane</keyword>
<evidence type="ECO:0000256" key="1">
    <source>
        <dbReference type="ARBA" id="ARBA00004402"/>
    </source>
</evidence>
<proteinExistence type="predicted"/>
<keyword evidence="16" id="KW-1185">Reference proteome</keyword>
<evidence type="ECO:0000256" key="4">
    <source>
        <dbReference type="ARBA" id="ARBA00022511"/>
    </source>
</evidence>
<dbReference type="AlphaFoldDB" id="A0A673WIK3"/>
<keyword evidence="13" id="KW-0449">Lipoprotein</keyword>
<accession>A0A673WIK3</accession>
<keyword evidence="4" id="KW-1032">Host cell membrane</keyword>
<organism evidence="15 16">
    <name type="scientific">Salmo trutta</name>
    <name type="common">Brown trout</name>
    <dbReference type="NCBI Taxonomy" id="8032"/>
    <lineage>
        <taxon>Eukaryota</taxon>
        <taxon>Metazoa</taxon>
        <taxon>Chordata</taxon>
        <taxon>Craniata</taxon>
        <taxon>Vertebrata</taxon>
        <taxon>Euteleostomi</taxon>
        <taxon>Actinopterygii</taxon>
        <taxon>Neopterygii</taxon>
        <taxon>Teleostei</taxon>
        <taxon>Protacanthopterygii</taxon>
        <taxon>Salmoniformes</taxon>
        <taxon>Salmonidae</taxon>
        <taxon>Salmoninae</taxon>
        <taxon>Salmo</taxon>
    </lineage>
</organism>
<dbReference type="Ensembl" id="ENSSTUT00000012544.1">
    <property type="protein sequence ID" value="ENSSTUP00000011824.1"/>
    <property type="gene ID" value="ENSSTUG00000005607.1"/>
</dbReference>
<evidence type="ECO:0000256" key="6">
    <source>
        <dbReference type="ARBA" id="ARBA00022692"/>
    </source>
</evidence>
<feature type="transmembrane region" description="Helical" evidence="14">
    <location>
        <begin position="509"/>
        <end position="535"/>
    </location>
</feature>
<keyword evidence="11" id="KW-1015">Disulfide bond</keyword>
<keyword evidence="12" id="KW-0325">Glycoprotein</keyword>
<dbReference type="Gene3D" id="1.10.287.210">
    <property type="match status" value="1"/>
</dbReference>
<dbReference type="Proteomes" id="UP000472277">
    <property type="component" value="Chromosome 1"/>
</dbReference>
<evidence type="ECO:0000313" key="15">
    <source>
        <dbReference type="Ensembl" id="ENSSTUP00000011824.1"/>
    </source>
</evidence>
<evidence type="ECO:0000256" key="11">
    <source>
        <dbReference type="ARBA" id="ARBA00023157"/>
    </source>
</evidence>
<dbReference type="PANTHER" id="PTHR10424">
    <property type="entry name" value="VIRAL ENVELOPE PROTEIN"/>
    <property type="match status" value="1"/>
</dbReference>
<dbReference type="OMA" id="WKTIVAT"/>
<evidence type="ECO:0000256" key="12">
    <source>
        <dbReference type="ARBA" id="ARBA00023180"/>
    </source>
</evidence>
<evidence type="ECO:0000256" key="7">
    <source>
        <dbReference type="ARBA" id="ARBA00022870"/>
    </source>
</evidence>
<dbReference type="Pfam" id="PF00429">
    <property type="entry name" value="TLV_coat"/>
    <property type="match status" value="1"/>
</dbReference>
<protein>
    <recommendedName>
        <fullName evidence="17">Envelope glycoprotein</fullName>
    </recommendedName>
</protein>
<comment type="subcellular location">
    <subcellularLocation>
        <location evidence="1">Host cell membrane</location>
        <topology evidence="1">Single-pass type I membrane protein</topology>
    </subcellularLocation>
    <subcellularLocation>
        <location evidence="2">Host endomembrane system</location>
        <topology evidence="2">Peripheral membrane protein</topology>
    </subcellularLocation>
    <subcellularLocation>
        <location evidence="3">Virion membrane</location>
        <topology evidence="3">Single-pass type I membrane protein</topology>
    </subcellularLocation>
</comment>
<evidence type="ECO:0000256" key="13">
    <source>
        <dbReference type="ARBA" id="ARBA00023288"/>
    </source>
</evidence>
<reference evidence="15" key="2">
    <citation type="submission" date="2025-08" db="UniProtKB">
        <authorList>
            <consortium name="Ensembl"/>
        </authorList>
    </citation>
    <scope>IDENTIFICATION</scope>
</reference>
<keyword evidence="5" id="KW-0945">Host-virus interaction</keyword>
<evidence type="ECO:0000256" key="14">
    <source>
        <dbReference type="SAM" id="Phobius"/>
    </source>
</evidence>
<evidence type="ECO:0000256" key="2">
    <source>
        <dbReference type="ARBA" id="ARBA00004531"/>
    </source>
</evidence>
<reference evidence="15" key="1">
    <citation type="submission" date="2021-04" db="EMBL/GenBank/DDBJ databases">
        <authorList>
            <consortium name="Wellcome Sanger Institute Data Sharing"/>
        </authorList>
    </citation>
    <scope>NUCLEOTIDE SEQUENCE [LARGE SCALE GENOMIC DNA]</scope>
</reference>
<name>A0A673WIK3_SALTR</name>
<dbReference type="SUPFAM" id="SSF58069">
    <property type="entry name" value="Virus ectodomain"/>
    <property type="match status" value="1"/>
</dbReference>
<keyword evidence="8 14" id="KW-1133">Transmembrane helix</keyword>
<evidence type="ECO:0000256" key="8">
    <source>
        <dbReference type="ARBA" id="ARBA00022989"/>
    </source>
</evidence>
<dbReference type="InParanoid" id="A0A673WIK3"/>
<dbReference type="GeneTree" id="ENSGT00530000064449"/>
<dbReference type="PANTHER" id="PTHR10424:SF81">
    <property type="entry name" value="ERVV2 PROTEIN"/>
    <property type="match status" value="1"/>
</dbReference>
<feature type="transmembrane region" description="Helical" evidence="14">
    <location>
        <begin position="15"/>
        <end position="35"/>
    </location>
</feature>
<evidence type="ECO:0000256" key="9">
    <source>
        <dbReference type="ARBA" id="ARBA00023136"/>
    </source>
</evidence>
<evidence type="ECO:0000256" key="3">
    <source>
        <dbReference type="ARBA" id="ARBA00004563"/>
    </source>
</evidence>
<keyword evidence="10" id="KW-0564">Palmitate</keyword>
<reference evidence="15" key="3">
    <citation type="submission" date="2025-09" db="UniProtKB">
        <authorList>
            <consortium name="Ensembl"/>
        </authorList>
    </citation>
    <scope>IDENTIFICATION</scope>
</reference>
<evidence type="ECO:0008006" key="17">
    <source>
        <dbReference type="Google" id="ProtNLM"/>
    </source>
</evidence>
<keyword evidence="9 14" id="KW-0472">Membrane</keyword>
<evidence type="ECO:0000256" key="5">
    <source>
        <dbReference type="ARBA" id="ARBA00022581"/>
    </source>
</evidence>
<evidence type="ECO:0000256" key="10">
    <source>
        <dbReference type="ARBA" id="ARBA00023139"/>
    </source>
</evidence>
<dbReference type="InterPro" id="IPR018154">
    <property type="entry name" value="TLV/ENV_coat_polyprotein"/>
</dbReference>
<evidence type="ECO:0000313" key="16">
    <source>
        <dbReference type="Proteomes" id="UP000472277"/>
    </source>
</evidence>
<keyword evidence="7" id="KW-1043">Host membrane</keyword>
<sequence>MGWFRADRLQAGEGWRFLGIWGTLSCIIILIIFLIHPDPPSVGINRTKSLPGLRSKRQTTQNKDRQGGITYKIGIREGQNARFRMRVLNMTNGRGHCYNEITDYNTPLYLCQPTRSMCSWSQVFKHTWGREYETNIWKWSARWGYMACTDEYGKDTCISFQLTDTTVIDPVVNLLVGIDNSGGKTFGSTSLPDVKDFLLQERNQGEIEGIPDENLWLRWMNYTARALGQTNCYACSTGRPTMLTAPMPQTMLSCVLDLGFNQEEVNCTRMGLARLKSVAYPPQFTLTTGEYQCYRHRNGSRDLGDFNGCKKVLNVTDLDWEGQEKILNLTAHVIHVWPVVSKIVRNKRGLVLDEGSPIWMDSIGIPRGVPDEYKALNQIGEGFTTTFFWWVTINKSVDWINYIYYNQQRFVNQTRDAVKGISDQLSATSLMTWQNRLALDMLLAEKGGVCRMVGGHCCTFIPNNTSPERTVTRALAGLTALSDEWAENSGVNTSVTGWFDEMFGKWKTIVATIVGAAIVCMGMLVLCGCCFIPCVRVLVGKALENAVTQGMKLSAG</sequence>